<keyword evidence="2" id="KW-0539">Nucleus</keyword>
<dbReference type="PANTHER" id="PTHR48112">
    <property type="entry name" value="HIGH MOBILITY GROUP PROTEIN DSP1"/>
    <property type="match status" value="1"/>
</dbReference>
<protein>
    <recommendedName>
        <fullName evidence="3">HMG box domain-containing protein</fullName>
    </recommendedName>
</protein>
<evidence type="ECO:0000313" key="5">
    <source>
        <dbReference type="Proteomes" id="UP001642483"/>
    </source>
</evidence>
<feature type="DNA-binding region" description="HMG box" evidence="2">
    <location>
        <begin position="37"/>
        <end position="100"/>
    </location>
</feature>
<evidence type="ECO:0000259" key="3">
    <source>
        <dbReference type="PROSITE" id="PS50118"/>
    </source>
</evidence>
<gene>
    <name evidence="4" type="ORF">CVLEPA_LOCUS829</name>
</gene>
<name>A0ABP0F0I4_CLALP</name>
<feature type="DNA-binding region" description="HMG box" evidence="2">
    <location>
        <begin position="133"/>
        <end position="202"/>
    </location>
</feature>
<dbReference type="PROSITE" id="PS50118">
    <property type="entry name" value="HMG_BOX_2"/>
    <property type="match status" value="2"/>
</dbReference>
<dbReference type="Gene3D" id="1.10.30.10">
    <property type="entry name" value="High mobility group box domain"/>
    <property type="match status" value="2"/>
</dbReference>
<sequence>MELILQRFAGVALNRSTLARACLFHQTSKLQETLQKPVRPPSSFGLFLLDKHKEFAENGKLFMKKAANEWKVLPEFERNKYVEKANEIMDNYKEAVKDLSDFQRDQIKLERKEKRVARAKRKDKKIKVSMGVPKRPLNPYAWFIKTRILQDATTIYPKQKITSKWAMLAVEWRNMDEEDRKEYQILADEDKDRYLQEMKGYVKKLRDSDMEYLIPNKYFNKWTDDDYEEPWDDVMNKWTKK</sequence>
<reference evidence="4 5" key="1">
    <citation type="submission" date="2024-02" db="EMBL/GenBank/DDBJ databases">
        <authorList>
            <person name="Daric V."/>
            <person name="Darras S."/>
        </authorList>
    </citation>
    <scope>NUCLEOTIDE SEQUENCE [LARGE SCALE GENOMIC DNA]</scope>
</reference>
<dbReference type="SMART" id="SM00398">
    <property type="entry name" value="HMG"/>
    <property type="match status" value="2"/>
</dbReference>
<keyword evidence="1 2" id="KW-0238">DNA-binding</keyword>
<comment type="caution">
    <text evidence="4">The sequence shown here is derived from an EMBL/GenBank/DDBJ whole genome shotgun (WGS) entry which is preliminary data.</text>
</comment>
<dbReference type="PANTHER" id="PTHR48112:SF22">
    <property type="entry name" value="MITOCHONDRIAL TRANSCRIPTION FACTOR A, ISOFORM B"/>
    <property type="match status" value="1"/>
</dbReference>
<dbReference type="CDD" id="cd00084">
    <property type="entry name" value="HMG-box_SF"/>
    <property type="match status" value="1"/>
</dbReference>
<proteinExistence type="predicted"/>
<evidence type="ECO:0000313" key="4">
    <source>
        <dbReference type="EMBL" id="CAK8671792.1"/>
    </source>
</evidence>
<dbReference type="EMBL" id="CAWYQH010000001">
    <property type="protein sequence ID" value="CAK8671792.1"/>
    <property type="molecule type" value="Genomic_DNA"/>
</dbReference>
<feature type="domain" description="HMG box" evidence="3">
    <location>
        <begin position="133"/>
        <end position="202"/>
    </location>
</feature>
<evidence type="ECO:0000256" key="2">
    <source>
        <dbReference type="PROSITE-ProRule" id="PRU00267"/>
    </source>
</evidence>
<accession>A0ABP0F0I4</accession>
<feature type="domain" description="HMG box" evidence="3">
    <location>
        <begin position="37"/>
        <end position="100"/>
    </location>
</feature>
<dbReference type="Proteomes" id="UP001642483">
    <property type="component" value="Unassembled WGS sequence"/>
</dbReference>
<evidence type="ECO:0000256" key="1">
    <source>
        <dbReference type="ARBA" id="ARBA00023125"/>
    </source>
</evidence>
<dbReference type="InterPro" id="IPR009071">
    <property type="entry name" value="HMG_box_dom"/>
</dbReference>
<organism evidence="4 5">
    <name type="scientific">Clavelina lepadiformis</name>
    <name type="common">Light-bulb sea squirt</name>
    <name type="synonym">Ascidia lepadiformis</name>
    <dbReference type="NCBI Taxonomy" id="159417"/>
    <lineage>
        <taxon>Eukaryota</taxon>
        <taxon>Metazoa</taxon>
        <taxon>Chordata</taxon>
        <taxon>Tunicata</taxon>
        <taxon>Ascidiacea</taxon>
        <taxon>Aplousobranchia</taxon>
        <taxon>Clavelinidae</taxon>
        <taxon>Clavelina</taxon>
    </lineage>
</organism>
<dbReference type="InterPro" id="IPR036910">
    <property type="entry name" value="HMG_box_dom_sf"/>
</dbReference>
<dbReference type="SUPFAM" id="SSF47095">
    <property type="entry name" value="HMG-box"/>
    <property type="match status" value="2"/>
</dbReference>
<dbReference type="Pfam" id="PF00505">
    <property type="entry name" value="HMG_box"/>
    <property type="match status" value="1"/>
</dbReference>
<keyword evidence="5" id="KW-1185">Reference proteome</keyword>
<dbReference type="Pfam" id="PF09011">
    <property type="entry name" value="HMG_box_2"/>
    <property type="match status" value="1"/>
</dbReference>
<dbReference type="InterPro" id="IPR050342">
    <property type="entry name" value="HMGB"/>
</dbReference>